<dbReference type="Proteomes" id="UP000515489">
    <property type="component" value="Chromosome"/>
</dbReference>
<organism evidence="1 2">
    <name type="scientific">Hymenobacter sediminicola</name>
    <dbReference type="NCBI Taxonomy" id="2761579"/>
    <lineage>
        <taxon>Bacteria</taxon>
        <taxon>Pseudomonadati</taxon>
        <taxon>Bacteroidota</taxon>
        <taxon>Cytophagia</taxon>
        <taxon>Cytophagales</taxon>
        <taxon>Hymenobacteraceae</taxon>
        <taxon>Hymenobacter</taxon>
    </lineage>
</organism>
<gene>
    <name evidence="1" type="ORF">H4317_11345</name>
</gene>
<proteinExistence type="predicted"/>
<protein>
    <submittedName>
        <fullName evidence="1">DUF2459 domain-containing protein</fullName>
    </submittedName>
</protein>
<sequence length="216" mass="23958">MSAAFTALILFLCTGALVPVNRQFRQTPDGILVFVASNGTHTDVVVPLQVPHTQGASWFRHLPDSSFHSRFDAYEYAAFGWGSEKFYLASYNQQVPGPATVLRALVPGPTLMHVRFLRHAPPAGTHVVAVHISPAQYQLLTAQIEAAFQSDSLNRYTLRTAAGYTANDFFFRATGRYHALRTCNDWTVRTLRRAGLRVPLKSPLAAPVLHQVRQAK</sequence>
<dbReference type="Pfam" id="PF09601">
    <property type="entry name" value="DUF2459"/>
    <property type="match status" value="1"/>
</dbReference>
<dbReference type="InterPro" id="IPR011727">
    <property type="entry name" value="CHP02117"/>
</dbReference>
<evidence type="ECO:0000313" key="2">
    <source>
        <dbReference type="Proteomes" id="UP000515489"/>
    </source>
</evidence>
<dbReference type="EMBL" id="CP060202">
    <property type="protein sequence ID" value="QNH60785.1"/>
    <property type="molecule type" value="Genomic_DNA"/>
</dbReference>
<accession>A0A7G7W342</accession>
<dbReference type="RefSeq" id="WP_185886716.1">
    <property type="nucleotide sequence ID" value="NZ_CP060202.1"/>
</dbReference>
<reference evidence="1 2" key="1">
    <citation type="submission" date="2020-08" db="EMBL/GenBank/DDBJ databases">
        <title>Hymenobacter sp. S2-20-2 genome sequencing.</title>
        <authorList>
            <person name="Jin L."/>
        </authorList>
    </citation>
    <scope>NUCLEOTIDE SEQUENCE [LARGE SCALE GENOMIC DNA]</scope>
    <source>
        <strain evidence="1 2">S2-20-2</strain>
    </source>
</reference>
<name>A0A7G7W342_9BACT</name>
<dbReference type="KEGG" id="hsk:H4317_11345"/>
<dbReference type="AlphaFoldDB" id="A0A7G7W342"/>
<keyword evidence="2" id="KW-1185">Reference proteome</keyword>
<evidence type="ECO:0000313" key="1">
    <source>
        <dbReference type="EMBL" id="QNH60785.1"/>
    </source>
</evidence>